<evidence type="ECO:0000256" key="2">
    <source>
        <dbReference type="ARBA" id="ARBA00004123"/>
    </source>
</evidence>
<dbReference type="SUPFAM" id="SSF55003">
    <property type="entry name" value="PAP/Archaeal CCA-adding enzyme, C-terminal domain"/>
    <property type="match status" value="1"/>
</dbReference>
<keyword evidence="21" id="KW-1185">Reference proteome</keyword>
<dbReference type="InterPro" id="IPR007012">
    <property type="entry name" value="PolA_pol_cen_dom"/>
</dbReference>
<evidence type="ECO:0000256" key="15">
    <source>
        <dbReference type="PIRSR" id="PIRSR018425-2"/>
    </source>
</evidence>
<evidence type="ECO:0000256" key="4">
    <source>
        <dbReference type="ARBA" id="ARBA00022664"/>
    </source>
</evidence>
<dbReference type="InterPro" id="IPR043519">
    <property type="entry name" value="NT_sf"/>
</dbReference>
<dbReference type="GO" id="GO:1990817">
    <property type="term" value="F:poly(A) RNA polymerase activity"/>
    <property type="evidence" value="ECO:0007669"/>
    <property type="project" value="UniProtKB-UniRule"/>
</dbReference>
<organism evidence="20 21">
    <name type="scientific">Monilinia fructicola</name>
    <name type="common">Brown rot fungus</name>
    <name type="synonym">Ciboria fructicola</name>
    <dbReference type="NCBI Taxonomy" id="38448"/>
    <lineage>
        <taxon>Eukaryota</taxon>
        <taxon>Fungi</taxon>
        <taxon>Dikarya</taxon>
        <taxon>Ascomycota</taxon>
        <taxon>Pezizomycotina</taxon>
        <taxon>Leotiomycetes</taxon>
        <taxon>Helotiales</taxon>
        <taxon>Sclerotiniaceae</taxon>
        <taxon>Monilinia</taxon>
    </lineage>
</organism>
<comment type="function">
    <text evidence="13">Polymerase that creates the 3'-poly(A) tail of mRNA's.</text>
</comment>
<dbReference type="InterPro" id="IPR011068">
    <property type="entry name" value="NuclTrfase_I-like_C"/>
</dbReference>
<evidence type="ECO:0000256" key="13">
    <source>
        <dbReference type="PIRNR" id="PIRNR018425"/>
    </source>
</evidence>
<evidence type="ECO:0000313" key="20">
    <source>
        <dbReference type="EMBL" id="KAA8568368.1"/>
    </source>
</evidence>
<feature type="region of interest" description="Disordered" evidence="16">
    <location>
        <begin position="534"/>
        <end position="562"/>
    </location>
</feature>
<comment type="subcellular location">
    <subcellularLocation>
        <location evidence="2 13">Nucleus</location>
    </subcellularLocation>
</comment>
<evidence type="ECO:0000313" key="21">
    <source>
        <dbReference type="Proteomes" id="UP000322873"/>
    </source>
</evidence>
<dbReference type="Gene3D" id="3.30.70.590">
    <property type="entry name" value="Poly(A) polymerase predicted RNA binding domain"/>
    <property type="match status" value="1"/>
</dbReference>
<feature type="domain" description="Poly(A) polymerase central" evidence="18">
    <location>
        <begin position="212"/>
        <end position="357"/>
    </location>
</feature>
<dbReference type="Pfam" id="PF04926">
    <property type="entry name" value="PAP_RNA-bind"/>
    <property type="match status" value="1"/>
</dbReference>
<dbReference type="GO" id="GO:0046872">
    <property type="term" value="F:metal ion binding"/>
    <property type="evidence" value="ECO:0007669"/>
    <property type="project" value="UniProtKB-KW"/>
</dbReference>
<feature type="domain" description="Poly(A) polymerase nucleotidyltransferase" evidence="19">
    <location>
        <begin position="10"/>
        <end position="207"/>
    </location>
</feature>
<evidence type="ECO:0000256" key="10">
    <source>
        <dbReference type="ARBA" id="ARBA00022884"/>
    </source>
</evidence>
<dbReference type="Pfam" id="PF04928">
    <property type="entry name" value="PAP_central"/>
    <property type="match status" value="1"/>
</dbReference>
<keyword evidence="7 13" id="KW-0547">Nucleotide-binding</keyword>
<dbReference type="GO" id="GO:0005634">
    <property type="term" value="C:nucleus"/>
    <property type="evidence" value="ECO:0007669"/>
    <property type="project" value="UniProtKB-SubCell"/>
</dbReference>
<feature type="binding site" evidence="15">
    <location>
        <position position="159"/>
    </location>
    <ligand>
        <name>Mg(2+)</name>
        <dbReference type="ChEBI" id="CHEBI:18420"/>
        <label>2</label>
        <note>catalytic</note>
    </ligand>
</feature>
<keyword evidence="11" id="KW-0464">Manganese</keyword>
<dbReference type="Gene3D" id="3.30.460.10">
    <property type="entry name" value="Beta Polymerase, domain 2"/>
    <property type="match status" value="1"/>
</dbReference>
<dbReference type="VEuPathDB" id="FungiDB:MFRU_029g00870"/>
<comment type="catalytic activity">
    <reaction evidence="13">
        <text>RNA(n) + ATP = RNA(n)-3'-adenine ribonucleotide + diphosphate</text>
        <dbReference type="Rhea" id="RHEA:11332"/>
        <dbReference type="Rhea" id="RHEA-COMP:14527"/>
        <dbReference type="Rhea" id="RHEA-COMP:17347"/>
        <dbReference type="ChEBI" id="CHEBI:30616"/>
        <dbReference type="ChEBI" id="CHEBI:33019"/>
        <dbReference type="ChEBI" id="CHEBI:140395"/>
        <dbReference type="ChEBI" id="CHEBI:173115"/>
        <dbReference type="EC" id="2.7.7.19"/>
    </reaction>
</comment>
<dbReference type="InterPro" id="IPR048840">
    <property type="entry name" value="PolA_pol_NTPase"/>
</dbReference>
<dbReference type="InterPro" id="IPR007010">
    <property type="entry name" value="PolA_pol_RNA-bd_dom"/>
</dbReference>
<dbReference type="InterPro" id="IPR014492">
    <property type="entry name" value="PolyA_polymerase"/>
</dbReference>
<keyword evidence="5 13" id="KW-0808">Transferase</keyword>
<dbReference type="Proteomes" id="UP000322873">
    <property type="component" value="Unassembled WGS sequence"/>
</dbReference>
<feature type="binding site" evidence="14">
    <location>
        <position position="230"/>
    </location>
    <ligand>
        <name>ATP</name>
        <dbReference type="ChEBI" id="CHEBI:30616"/>
    </ligand>
</feature>
<dbReference type="EC" id="2.7.7.19" evidence="13"/>
<comment type="similarity">
    <text evidence="3 13">Belongs to the poly(A) polymerase family.</text>
</comment>
<keyword evidence="6 15" id="KW-0479">Metal-binding</keyword>
<dbReference type="FunFam" id="1.10.1410.10:FF:000001">
    <property type="entry name" value="Putative poly(A) polymerase gamma"/>
    <property type="match status" value="1"/>
</dbReference>
<keyword evidence="10" id="KW-0694">RNA-binding</keyword>
<evidence type="ECO:0000256" key="11">
    <source>
        <dbReference type="ARBA" id="ARBA00023211"/>
    </source>
</evidence>
<evidence type="ECO:0000256" key="1">
    <source>
        <dbReference type="ARBA" id="ARBA00001936"/>
    </source>
</evidence>
<dbReference type="FunFam" id="3.30.460.10:FF:000002">
    <property type="entry name" value="Poly(A) polymerase alpha, putative"/>
    <property type="match status" value="1"/>
</dbReference>
<evidence type="ECO:0000256" key="3">
    <source>
        <dbReference type="ARBA" id="ARBA00010912"/>
    </source>
</evidence>
<feature type="binding site" evidence="15">
    <location>
        <position position="104"/>
    </location>
    <ligand>
        <name>Mg(2+)</name>
        <dbReference type="ChEBI" id="CHEBI:18420"/>
        <label>1</label>
        <note>catalytic</note>
    </ligand>
</feature>
<proteinExistence type="inferred from homology"/>
<name>A0A5M9JFN4_MONFR</name>
<keyword evidence="8 13" id="KW-0067">ATP-binding</keyword>
<dbReference type="PANTHER" id="PTHR10682">
    <property type="entry name" value="POLY A POLYMERASE"/>
    <property type="match status" value="1"/>
</dbReference>
<feature type="binding site" evidence="15">
    <location>
        <position position="104"/>
    </location>
    <ligand>
        <name>Mg(2+)</name>
        <dbReference type="ChEBI" id="CHEBI:18420"/>
        <label>2</label>
        <note>catalytic</note>
    </ligand>
</feature>
<evidence type="ECO:0000256" key="8">
    <source>
        <dbReference type="ARBA" id="ARBA00022840"/>
    </source>
</evidence>
<dbReference type="PIRSF" id="PIRSF018425">
    <property type="entry name" value="PolyA_polymerase"/>
    <property type="match status" value="1"/>
</dbReference>
<comment type="cofactor">
    <cofactor evidence="15">
        <name>Mg(2+)</name>
        <dbReference type="ChEBI" id="CHEBI:18420"/>
    </cofactor>
    <text evidence="15">Binds 2 magnesium ions. Also active with manganese.</text>
</comment>
<gene>
    <name evidence="20" type="ORF">EYC84_007404</name>
</gene>
<evidence type="ECO:0000256" key="7">
    <source>
        <dbReference type="ARBA" id="ARBA00022741"/>
    </source>
</evidence>
<feature type="binding site" evidence="14">
    <location>
        <begin position="239"/>
        <end position="240"/>
    </location>
    <ligand>
        <name>ATP</name>
        <dbReference type="ChEBI" id="CHEBI:30616"/>
    </ligand>
</feature>
<feature type="binding site" evidence="14">
    <location>
        <position position="159"/>
    </location>
    <ligand>
        <name>ATP</name>
        <dbReference type="ChEBI" id="CHEBI:30616"/>
    </ligand>
</feature>
<dbReference type="SUPFAM" id="SSF81301">
    <property type="entry name" value="Nucleotidyltransferase"/>
    <property type="match status" value="1"/>
</dbReference>
<dbReference type="Gene3D" id="1.10.1410.10">
    <property type="match status" value="1"/>
</dbReference>
<dbReference type="GO" id="GO:0031123">
    <property type="term" value="P:RNA 3'-end processing"/>
    <property type="evidence" value="ECO:0007669"/>
    <property type="project" value="InterPro"/>
</dbReference>
<dbReference type="GO" id="GO:0006397">
    <property type="term" value="P:mRNA processing"/>
    <property type="evidence" value="ECO:0007669"/>
    <property type="project" value="UniProtKB-KW"/>
</dbReference>
<evidence type="ECO:0000256" key="9">
    <source>
        <dbReference type="ARBA" id="ARBA00022842"/>
    </source>
</evidence>
<feature type="domain" description="Poly(A) polymerase RNA-binding" evidence="17">
    <location>
        <begin position="359"/>
        <end position="543"/>
    </location>
</feature>
<dbReference type="EMBL" id="VICG01000009">
    <property type="protein sequence ID" value="KAA8568368.1"/>
    <property type="molecule type" value="Genomic_DNA"/>
</dbReference>
<comment type="caution">
    <text evidence="20">The sequence shown here is derived from an EMBL/GenBank/DDBJ whole genome shotgun (WGS) entry which is preliminary data.</text>
</comment>
<evidence type="ECO:0000256" key="6">
    <source>
        <dbReference type="ARBA" id="ARBA00022723"/>
    </source>
</evidence>
<sequence>MATPAPKQWGITPPLSVALPTDAEKKATDALIEELTRENNFESRADTEKRSVVLASLQNITEEFVKRVCRKQNLHENVINTAGGRIFTYGSFRLGVYGPGSDIDTLVVVPKNVSREEYFELFPDLLVEMAPKGSIEELTPVPDAFVPIIKFEYSGISIDLIFASIDTLTQVPRNLTLKDDNLLAGLDEAGLRSLNGTRVTDDILDLVPEKAVFRNALRGIKLWAQRRAIYANIMGFPGGVAWAMLVARVCQLYPQATASTIILKFFRIMEKWQWPQPVLLQQIKGGKLNVRVWNPRVYKADSFHLMPIITPSYPSMCATHNITKSTKEIICRELARGGNIVDRIMMGKAPWKDLFQKHTFFTQNYKYYLSVISASTTKEAQLIWAGLVESKVRLLVTNLEGHESIAVAHPFNKGFERVHKCSSEDEIESVKEGGHQYQIYEIPTATTDPSHDPNLGIAVKDQNGEIADLDKKETMVYTTTFYIGLELREGAKSLDLAWYVDEFKRICTNWDKYNEELNTLSVIHTRNCDLPDDVFTEGEVKPTRSQKRKKRSNGNDDTKQAPAKRQQVVAAVIIQCETTILFSFPTIIDRI</sequence>
<feature type="binding site" evidence="14">
    <location>
        <begin position="102"/>
        <end position="104"/>
    </location>
    <ligand>
        <name>ATP</name>
        <dbReference type="ChEBI" id="CHEBI:30616"/>
    </ligand>
</feature>
<comment type="cofactor">
    <cofactor evidence="1">
        <name>Mn(2+)</name>
        <dbReference type="ChEBI" id="CHEBI:29035"/>
    </cofactor>
</comment>
<dbReference type="GO" id="GO:0003723">
    <property type="term" value="F:RNA binding"/>
    <property type="evidence" value="ECO:0007669"/>
    <property type="project" value="UniProtKB-UniRule"/>
</dbReference>
<evidence type="ECO:0000256" key="14">
    <source>
        <dbReference type="PIRSR" id="PIRSR018425-1"/>
    </source>
</evidence>
<dbReference type="FunFam" id="3.30.70.590:FF:000003">
    <property type="entry name" value="Poly(A) polymerase"/>
    <property type="match status" value="1"/>
</dbReference>
<dbReference type="Pfam" id="PF20750">
    <property type="entry name" value="PAP_NTPase"/>
    <property type="match status" value="1"/>
</dbReference>
<keyword evidence="9 15" id="KW-0460">Magnesium</keyword>
<evidence type="ECO:0000256" key="5">
    <source>
        <dbReference type="ARBA" id="ARBA00022679"/>
    </source>
</evidence>
<keyword evidence="12 13" id="KW-0539">Nucleus</keyword>
<evidence type="ECO:0000259" key="19">
    <source>
        <dbReference type="Pfam" id="PF20750"/>
    </source>
</evidence>
<protein>
    <recommendedName>
        <fullName evidence="13">Poly(A) polymerase</fullName>
        <ecNumber evidence="13">2.7.7.19</ecNumber>
    </recommendedName>
</protein>
<feature type="binding site" evidence="15">
    <location>
        <position position="102"/>
    </location>
    <ligand>
        <name>Mg(2+)</name>
        <dbReference type="ChEBI" id="CHEBI:18420"/>
        <label>1</label>
        <note>catalytic</note>
    </ligand>
</feature>
<evidence type="ECO:0000256" key="16">
    <source>
        <dbReference type="SAM" id="MobiDB-lite"/>
    </source>
</evidence>
<dbReference type="PANTHER" id="PTHR10682:SF10">
    <property type="entry name" value="POLYNUCLEOTIDE ADENYLYLTRANSFERASE"/>
    <property type="match status" value="1"/>
</dbReference>
<dbReference type="SUPFAM" id="SSF81631">
    <property type="entry name" value="PAP/OAS1 substrate-binding domain"/>
    <property type="match status" value="1"/>
</dbReference>
<evidence type="ECO:0000259" key="17">
    <source>
        <dbReference type="Pfam" id="PF04926"/>
    </source>
</evidence>
<feature type="binding site" evidence="15">
    <location>
        <position position="102"/>
    </location>
    <ligand>
        <name>Mg(2+)</name>
        <dbReference type="ChEBI" id="CHEBI:18420"/>
        <label>2</label>
        <note>catalytic</note>
    </ligand>
</feature>
<dbReference type="GO" id="GO:0005524">
    <property type="term" value="F:ATP binding"/>
    <property type="evidence" value="ECO:0007669"/>
    <property type="project" value="UniProtKB-UniRule"/>
</dbReference>
<reference evidence="20 21" key="1">
    <citation type="submission" date="2019-06" db="EMBL/GenBank/DDBJ databases">
        <title>Genome Sequence of the Brown Rot Fungal Pathogen Monilinia fructicola.</title>
        <authorList>
            <person name="De Miccolis Angelini R.M."/>
            <person name="Landi L."/>
            <person name="Abate D."/>
            <person name="Pollastro S."/>
            <person name="Romanazzi G."/>
            <person name="Faretra F."/>
        </authorList>
    </citation>
    <scope>NUCLEOTIDE SEQUENCE [LARGE SCALE GENOMIC DNA]</scope>
    <source>
        <strain evidence="20 21">Mfrc123</strain>
    </source>
</reference>
<evidence type="ECO:0000256" key="12">
    <source>
        <dbReference type="ARBA" id="ARBA00023242"/>
    </source>
</evidence>
<accession>A0A5M9JFN4</accession>
<feature type="binding site" evidence="14">
    <location>
        <position position="221"/>
    </location>
    <ligand>
        <name>ATP</name>
        <dbReference type="ChEBI" id="CHEBI:30616"/>
    </ligand>
</feature>
<keyword evidence="4 13" id="KW-0507">mRNA processing</keyword>
<dbReference type="AlphaFoldDB" id="A0A5M9JFN4"/>
<dbReference type="CDD" id="cd05402">
    <property type="entry name" value="NT_PAP_TUTase"/>
    <property type="match status" value="1"/>
</dbReference>
<evidence type="ECO:0000259" key="18">
    <source>
        <dbReference type="Pfam" id="PF04928"/>
    </source>
</evidence>